<keyword evidence="5" id="KW-0067">ATP-binding</keyword>
<keyword evidence="2" id="KW-0808">Transferase</keyword>
<evidence type="ECO:0000256" key="3">
    <source>
        <dbReference type="ARBA" id="ARBA00022741"/>
    </source>
</evidence>
<feature type="region of interest" description="Disordered" evidence="6">
    <location>
        <begin position="179"/>
        <end position="250"/>
    </location>
</feature>
<sequence length="1404" mass="160519">MGNKCCAPVETKANKISTESQLPPPTTNTQMIKDTQMLLSQIIDSPAQIAEQQVQSSSQMTDQQSFPEINNTKSVQFSPPTTKKKEQLSTMTYLSHVKNQSADMHASNIQNQNNLERLEVPKLKPSPTIRISKEWMGQEIDDQLVESPLNVYKRERTMGSIKRPQNIELNINLMLNQQMTSNSNPNTNGSSQVQYRDQTGESPSKQNSGRASKGIMRKQSTIHQIKKRLERSKRQSGQSPNGSEFSVDYWNNKNNNSDLVSQNSLNSQSVSIQRHKQQQALLLDQLLLTNQLTGQGHLNNGKRFSNGNLIDELLSNSDPASREKRLQQLKKGMNAQTLGITLNNLSIINAAAAAAGNGDAFWFHSSTPQFQAESFMRGTSRSSCADEIYSAANFGRQDKDNEDLIHNLVDEPGSNSNSNGNNNGNNHLQSTLPQFGYYQGNMQNIYKVILVDRINLKPMSIGRDDDIYSKRDIEIVEDDNESQASSQDDRLNMRNVNFSRKLSSKKPSKRSKKTTTDKQEKVSKIDIENVENESNQDSFKSSLSMEEDENMNSDQKQVMISDTHSAEVTQRMVHNAQIHEPPKSIQSQNNSRFQSRKQSMARDGKKNEEIHQEDQTAKQKEEQIMQFVNQVAPQSKRSIQKRKNSNSTFDAEEMHQNQSHNQSQEINQSIQKIVSQDCSPVQINLPQINSQNSESPVIKSQMVQSFGHQQSLAIKLHATQQKNLISMIRQQKTLADNNNSPIKLPINNQSLAIQLHTTTPLDESKLRQQNTIISNPNRTLSNDQKGILTPLRSLSKRIKDDESLAKMKNILNQRKQDDAMKDLKLHIIQPIIEEREQSPMKEELKSSINDQYPKISLRMQASEEDELLDLSDMLGYTQECITPSEFTPMSALDNQTTSAAWFNPDVSLDYSTLHIEYLAENQEPKTQHQQPEIQSIKQNETKDRTTSRQSSKVNNNQASRLIRNFKQNTSFEQHRNFKVRDFNTDNHAKTPKVNHNIQSMFENKRDARLSNYQANSMSLHLQENSILQKQITNELTRENLKKLEGDTKQDLSQFIFISDMKSMDGTPKSQVTRSVISGRDQKGKRKINQYIVLSELGRYLSNTNNQFNRGSYAEVFLCVNEETKQRFAMKILNKRKLNRIFISKTRTALQNVEKEIAIMKKLDHPNVVQLIEVLDDPTHDKLYIIMEYLPNGTLMKKLSKTKNSNLQLIWKYFRDLILGLNYLHESAGVIHRDIKPDNLLIDEQDRLKISDFGVSFLMENGSDEITTTAGSNYYLAPEVCQGTTFKGRKSDIWAAGITLYQMVFKKYPFISNMIPDLYNKIQTKEVTLLEIMNHDWVTSNGILPMPRIIYPKVEVTQGDTANLFKNVWMISKIKLKFRNQIQAARKKQTFQQNRDVIQSNKINE</sequence>
<dbReference type="GO" id="GO:0004674">
    <property type="term" value="F:protein serine/threonine kinase activity"/>
    <property type="evidence" value="ECO:0007669"/>
    <property type="project" value="UniProtKB-KW"/>
</dbReference>
<feature type="compositionally biased region" description="Polar residues" evidence="6">
    <location>
        <begin position="584"/>
        <end position="598"/>
    </location>
</feature>
<evidence type="ECO:0000259" key="7">
    <source>
        <dbReference type="PROSITE" id="PS50011"/>
    </source>
</evidence>
<feature type="region of interest" description="Disordered" evidence="6">
    <location>
        <begin position="409"/>
        <end position="428"/>
    </location>
</feature>
<keyword evidence="3" id="KW-0547">Nucleotide-binding</keyword>
<protein>
    <submittedName>
        <fullName evidence="8">Protein kinase domain containing protein</fullName>
    </submittedName>
</protein>
<dbReference type="Proteomes" id="UP000039865">
    <property type="component" value="Unassembled WGS sequence"/>
</dbReference>
<feature type="compositionally biased region" description="Basic and acidic residues" evidence="6">
    <location>
        <begin position="600"/>
        <end position="619"/>
    </location>
</feature>
<feature type="compositionally biased region" description="Polar residues" evidence="6">
    <location>
        <begin position="927"/>
        <end position="938"/>
    </location>
</feature>
<keyword evidence="9" id="KW-1185">Reference proteome</keyword>
<feature type="compositionally biased region" description="Polar residues" evidence="6">
    <location>
        <begin position="656"/>
        <end position="667"/>
    </location>
</feature>
<feature type="compositionally biased region" description="Polar residues" evidence="6">
    <location>
        <begin position="947"/>
        <end position="958"/>
    </location>
</feature>
<feature type="compositionally biased region" description="Polar residues" evidence="6">
    <location>
        <begin position="532"/>
        <end position="544"/>
    </location>
</feature>
<evidence type="ECO:0000256" key="1">
    <source>
        <dbReference type="ARBA" id="ARBA00022527"/>
    </source>
</evidence>
<feature type="compositionally biased region" description="Basic and acidic residues" evidence="6">
    <location>
        <begin position="514"/>
        <end position="527"/>
    </location>
</feature>
<accession>A0A078AT70</accession>
<feature type="compositionally biased region" description="Low complexity" evidence="6">
    <location>
        <begin position="413"/>
        <end position="426"/>
    </location>
</feature>
<organism evidence="8 9">
    <name type="scientific">Stylonychia lemnae</name>
    <name type="common">Ciliate</name>
    <dbReference type="NCBI Taxonomy" id="5949"/>
    <lineage>
        <taxon>Eukaryota</taxon>
        <taxon>Sar</taxon>
        <taxon>Alveolata</taxon>
        <taxon>Ciliophora</taxon>
        <taxon>Intramacronucleata</taxon>
        <taxon>Spirotrichea</taxon>
        <taxon>Stichotrichia</taxon>
        <taxon>Sporadotrichida</taxon>
        <taxon>Oxytrichidae</taxon>
        <taxon>Stylonychinae</taxon>
        <taxon>Stylonychia</taxon>
    </lineage>
</organism>
<feature type="region of interest" description="Disordered" evidence="6">
    <location>
        <begin position="631"/>
        <end position="667"/>
    </location>
</feature>
<feature type="compositionally biased region" description="Low complexity" evidence="6">
    <location>
        <begin position="180"/>
        <end position="191"/>
    </location>
</feature>
<dbReference type="OrthoDB" id="68483at2759"/>
<evidence type="ECO:0000256" key="2">
    <source>
        <dbReference type="ARBA" id="ARBA00022679"/>
    </source>
</evidence>
<feature type="region of interest" description="Disordered" evidence="6">
    <location>
        <begin position="578"/>
        <end position="619"/>
    </location>
</feature>
<feature type="region of interest" description="Disordered" evidence="6">
    <location>
        <begin position="478"/>
        <end position="554"/>
    </location>
</feature>
<keyword evidence="1" id="KW-0723">Serine/threonine-protein kinase</keyword>
<reference evidence="8 9" key="1">
    <citation type="submission" date="2014-06" db="EMBL/GenBank/DDBJ databases">
        <authorList>
            <person name="Swart Estienne"/>
        </authorList>
    </citation>
    <scope>NUCLEOTIDE SEQUENCE [LARGE SCALE GENOMIC DNA]</scope>
    <source>
        <strain evidence="8 9">130c</strain>
    </source>
</reference>
<feature type="domain" description="Protein kinase" evidence="7">
    <location>
        <begin position="1101"/>
        <end position="1404"/>
    </location>
</feature>
<feature type="compositionally biased region" description="Polar residues" evidence="6">
    <location>
        <begin position="192"/>
        <end position="210"/>
    </location>
</feature>
<proteinExistence type="predicted"/>
<keyword evidence="4 8" id="KW-0418">Kinase</keyword>
<dbReference type="InterPro" id="IPR008271">
    <property type="entry name" value="Ser/Thr_kinase_AS"/>
</dbReference>
<dbReference type="PROSITE" id="PS50011">
    <property type="entry name" value="PROTEIN_KINASE_DOM"/>
    <property type="match status" value="1"/>
</dbReference>
<dbReference type="GO" id="GO:0007165">
    <property type="term" value="P:signal transduction"/>
    <property type="evidence" value="ECO:0007669"/>
    <property type="project" value="TreeGrafter"/>
</dbReference>
<evidence type="ECO:0000313" key="9">
    <source>
        <dbReference type="Proteomes" id="UP000039865"/>
    </source>
</evidence>
<evidence type="ECO:0000256" key="5">
    <source>
        <dbReference type="ARBA" id="ARBA00022840"/>
    </source>
</evidence>
<dbReference type="InterPro" id="IPR000719">
    <property type="entry name" value="Prot_kinase_dom"/>
</dbReference>
<dbReference type="InParanoid" id="A0A078AT70"/>
<feature type="region of interest" description="Disordered" evidence="6">
    <location>
        <begin position="922"/>
        <end position="958"/>
    </location>
</feature>
<evidence type="ECO:0000256" key="6">
    <source>
        <dbReference type="SAM" id="MobiDB-lite"/>
    </source>
</evidence>
<dbReference type="EMBL" id="CCKQ01013677">
    <property type="protein sequence ID" value="CDW85374.1"/>
    <property type="molecule type" value="Genomic_DNA"/>
</dbReference>
<dbReference type="PANTHER" id="PTHR43895">
    <property type="entry name" value="CALCIUM/CALMODULIN-DEPENDENT PROTEIN KINASE KINASE-RELATED"/>
    <property type="match status" value="1"/>
</dbReference>
<dbReference type="Pfam" id="PF00069">
    <property type="entry name" value="Pkinase"/>
    <property type="match status" value="1"/>
</dbReference>
<dbReference type="SUPFAM" id="SSF56112">
    <property type="entry name" value="Protein kinase-like (PK-like)"/>
    <property type="match status" value="1"/>
</dbReference>
<dbReference type="PANTHER" id="PTHR43895:SF150">
    <property type="entry name" value="SERINE_THREONINE-PROTEIN KINASE STK11"/>
    <property type="match status" value="1"/>
</dbReference>
<name>A0A078AT70_STYLE</name>
<feature type="compositionally biased region" description="Basic residues" evidence="6">
    <location>
        <begin position="502"/>
        <end position="513"/>
    </location>
</feature>
<dbReference type="PROSITE" id="PS00108">
    <property type="entry name" value="PROTEIN_KINASE_ST"/>
    <property type="match status" value="1"/>
</dbReference>
<evidence type="ECO:0000256" key="4">
    <source>
        <dbReference type="ARBA" id="ARBA00022777"/>
    </source>
</evidence>
<dbReference type="GO" id="GO:0005524">
    <property type="term" value="F:ATP binding"/>
    <property type="evidence" value="ECO:0007669"/>
    <property type="project" value="UniProtKB-KW"/>
</dbReference>
<dbReference type="InterPro" id="IPR011009">
    <property type="entry name" value="Kinase-like_dom_sf"/>
</dbReference>
<dbReference type="CDD" id="cd14008">
    <property type="entry name" value="STKc_LKB1_CaMKK"/>
    <property type="match status" value="1"/>
</dbReference>
<feature type="compositionally biased region" description="Polar residues" evidence="6">
    <location>
        <begin position="235"/>
        <end position="250"/>
    </location>
</feature>
<dbReference type="SMART" id="SM00220">
    <property type="entry name" value="S_TKc"/>
    <property type="match status" value="1"/>
</dbReference>
<dbReference type="Gene3D" id="1.10.510.10">
    <property type="entry name" value="Transferase(Phosphotransferase) domain 1"/>
    <property type="match status" value="1"/>
</dbReference>
<gene>
    <name evidence="8" type="primary">Contig4917.g5261</name>
    <name evidence="8" type="ORF">STYLEM_14449</name>
</gene>
<evidence type="ECO:0000313" key="8">
    <source>
        <dbReference type="EMBL" id="CDW85374.1"/>
    </source>
</evidence>